<evidence type="ECO:0000259" key="4">
    <source>
        <dbReference type="PROSITE" id="PS51118"/>
    </source>
</evidence>
<dbReference type="PROSITE" id="PS51118">
    <property type="entry name" value="HTH_HXLR"/>
    <property type="match status" value="1"/>
</dbReference>
<dbReference type="Pfam" id="PF01638">
    <property type="entry name" value="HxlR"/>
    <property type="match status" value="1"/>
</dbReference>
<organism evidence="5 6">
    <name type="scientific">Anaerosolibacter carboniphilus</name>
    <dbReference type="NCBI Taxonomy" id="1417629"/>
    <lineage>
        <taxon>Bacteria</taxon>
        <taxon>Bacillati</taxon>
        <taxon>Bacillota</taxon>
        <taxon>Clostridia</taxon>
        <taxon>Peptostreptococcales</taxon>
        <taxon>Thermotaleaceae</taxon>
        <taxon>Anaerosolibacter</taxon>
    </lineage>
</organism>
<dbReference type="InterPro" id="IPR002577">
    <property type="entry name" value="HTH_HxlR"/>
</dbReference>
<protein>
    <submittedName>
        <fullName evidence="5">DNA-binding HxlR family transcriptional regulator</fullName>
    </submittedName>
</protein>
<comment type="caution">
    <text evidence="5">The sequence shown here is derived from an EMBL/GenBank/DDBJ whole genome shotgun (WGS) entry which is preliminary data.</text>
</comment>
<keyword evidence="6" id="KW-1185">Reference proteome</keyword>
<dbReference type="EMBL" id="JACHEN010000001">
    <property type="protein sequence ID" value="MBB6214229.1"/>
    <property type="molecule type" value="Genomic_DNA"/>
</dbReference>
<dbReference type="Gene3D" id="1.10.10.10">
    <property type="entry name" value="Winged helix-like DNA-binding domain superfamily/Winged helix DNA-binding domain"/>
    <property type="match status" value="1"/>
</dbReference>
<dbReference type="RefSeq" id="WP_184307427.1">
    <property type="nucleotide sequence ID" value="NZ_JACHEN010000001.1"/>
</dbReference>
<dbReference type="SUPFAM" id="SSF46785">
    <property type="entry name" value="Winged helix' DNA-binding domain"/>
    <property type="match status" value="1"/>
</dbReference>
<evidence type="ECO:0000313" key="5">
    <source>
        <dbReference type="EMBL" id="MBB6214229.1"/>
    </source>
</evidence>
<evidence type="ECO:0000256" key="1">
    <source>
        <dbReference type="ARBA" id="ARBA00023015"/>
    </source>
</evidence>
<dbReference type="GO" id="GO:0003677">
    <property type="term" value="F:DNA binding"/>
    <property type="evidence" value="ECO:0007669"/>
    <property type="project" value="UniProtKB-KW"/>
</dbReference>
<dbReference type="InterPro" id="IPR036390">
    <property type="entry name" value="WH_DNA-bd_sf"/>
</dbReference>
<accession>A0A841KVL0</accession>
<name>A0A841KVL0_9FIRM</name>
<evidence type="ECO:0000313" key="6">
    <source>
        <dbReference type="Proteomes" id="UP000579281"/>
    </source>
</evidence>
<reference evidence="5 6" key="1">
    <citation type="submission" date="2020-08" db="EMBL/GenBank/DDBJ databases">
        <title>Genomic Encyclopedia of Type Strains, Phase IV (KMG-IV): sequencing the most valuable type-strain genomes for metagenomic binning, comparative biology and taxonomic classification.</title>
        <authorList>
            <person name="Goeker M."/>
        </authorList>
    </citation>
    <scope>NUCLEOTIDE SEQUENCE [LARGE SCALE GENOMIC DNA]</scope>
    <source>
        <strain evidence="5 6">DSM 103526</strain>
    </source>
</reference>
<dbReference type="AlphaFoldDB" id="A0A841KVL0"/>
<keyword evidence="2 5" id="KW-0238">DNA-binding</keyword>
<evidence type="ECO:0000256" key="3">
    <source>
        <dbReference type="ARBA" id="ARBA00023163"/>
    </source>
</evidence>
<sequence length="112" mass="12841">MSTTSGEVCSMIVENVINIIGGKWAFLVIAHLNDGPLRFNQLKRNISAISTQSLTVNLRNLEQNGMVLRKVFPTVPTTVEYSLTEKGKDFIRVLEEMYNWGKKWEVNFNQMF</sequence>
<proteinExistence type="predicted"/>
<keyword evidence="1" id="KW-0805">Transcription regulation</keyword>
<dbReference type="Proteomes" id="UP000579281">
    <property type="component" value="Unassembled WGS sequence"/>
</dbReference>
<dbReference type="InterPro" id="IPR036388">
    <property type="entry name" value="WH-like_DNA-bd_sf"/>
</dbReference>
<keyword evidence="3" id="KW-0804">Transcription</keyword>
<feature type="domain" description="HTH hxlR-type" evidence="4">
    <location>
        <begin position="9"/>
        <end position="109"/>
    </location>
</feature>
<dbReference type="PANTHER" id="PTHR33204">
    <property type="entry name" value="TRANSCRIPTIONAL REGULATOR, MARR FAMILY"/>
    <property type="match status" value="1"/>
</dbReference>
<evidence type="ECO:0000256" key="2">
    <source>
        <dbReference type="ARBA" id="ARBA00023125"/>
    </source>
</evidence>
<gene>
    <name evidence="5" type="ORF">HNQ80_000298</name>
</gene>